<accession>A0ABR1LTY0</accession>
<protein>
    <submittedName>
        <fullName evidence="2">Uncharacterized protein</fullName>
    </submittedName>
</protein>
<dbReference type="GeneID" id="92028369"/>
<gene>
    <name evidence="2" type="ORF">J3D65DRAFT_338955</name>
</gene>
<evidence type="ECO:0000313" key="2">
    <source>
        <dbReference type="EMBL" id="KAK7538629.1"/>
    </source>
</evidence>
<name>A0ABR1LTY0_9PEZI</name>
<dbReference type="RefSeq" id="XP_066656316.1">
    <property type="nucleotide sequence ID" value="XM_066795463.1"/>
</dbReference>
<feature type="compositionally biased region" description="Acidic residues" evidence="1">
    <location>
        <begin position="194"/>
        <end position="214"/>
    </location>
</feature>
<comment type="caution">
    <text evidence="2">The sequence shown here is derived from an EMBL/GenBank/DDBJ whole genome shotgun (WGS) entry which is preliminary data.</text>
</comment>
<feature type="compositionally biased region" description="Polar residues" evidence="1">
    <location>
        <begin position="279"/>
        <end position="295"/>
    </location>
</feature>
<evidence type="ECO:0000256" key="1">
    <source>
        <dbReference type="SAM" id="MobiDB-lite"/>
    </source>
</evidence>
<sequence length="446" mass="48984">MNRIKRLRRQKDGRLMGFMKLDPDVARIVSTDKTPKTAKEIMTAWAAIQVFTVLRHKDVDLRKELRSYLPMFKQLVDFGKHLLEFEKKFSKAVFLLFPPGGWGLLFPSPPARPPAIFTRKVLDDLCEEFPQLPRIIRRLLPIADIMDPNKPFPEQAPPRYNFENGTFDGSPESLENLFDHELFARSDSGMTSDSSDEGFDSGDESSDSDDDDEDVTHLLNAPQESDEEIIKTSNHEVTEHSVAGTLNGIGARFVQEYQGAATPPSTSRQESGPTDKVKSSTADTHTGPGTSMSVEAQNKFDALVQQVRTEAEDGQFWDRTKLETAGVRLKLAHWSEITGMGPLEFAIMMIGLISIKVPGTNSSKSGDTNVKPSRECAKSIDDVVAANRPFRPCEPQGTDTNVPDSTGATDHAGDADGDAHATGSDGDPDMNVDDGDADADVEDNVS</sequence>
<dbReference type="Proteomes" id="UP001360953">
    <property type="component" value="Unassembled WGS sequence"/>
</dbReference>
<dbReference type="EMBL" id="JBBPEH010000005">
    <property type="protein sequence ID" value="KAK7538629.1"/>
    <property type="molecule type" value="Genomic_DNA"/>
</dbReference>
<evidence type="ECO:0000313" key="3">
    <source>
        <dbReference type="Proteomes" id="UP001360953"/>
    </source>
</evidence>
<reference evidence="2 3" key="1">
    <citation type="submission" date="2024-04" db="EMBL/GenBank/DDBJ databases">
        <title>Phyllosticta paracitricarpa is synonymous to the EU quarantine fungus P. citricarpa based on phylogenomic analyses.</title>
        <authorList>
            <consortium name="Lawrence Berkeley National Laboratory"/>
            <person name="Van ingen-buijs V.A."/>
            <person name="Van westerhoven A.C."/>
            <person name="Haridas S."/>
            <person name="Skiadas P."/>
            <person name="Martin F."/>
            <person name="Groenewald J.Z."/>
            <person name="Crous P.W."/>
            <person name="Seidl M.F."/>
        </authorList>
    </citation>
    <scope>NUCLEOTIDE SEQUENCE [LARGE SCALE GENOMIC DNA]</scope>
    <source>
        <strain evidence="2 3">CPC 17464</strain>
    </source>
</reference>
<feature type="region of interest" description="Disordered" evidence="1">
    <location>
        <begin position="186"/>
        <end position="228"/>
    </location>
</feature>
<feature type="region of interest" description="Disordered" evidence="1">
    <location>
        <begin position="259"/>
        <end position="295"/>
    </location>
</feature>
<proteinExistence type="predicted"/>
<feature type="compositionally biased region" description="Polar residues" evidence="1">
    <location>
        <begin position="263"/>
        <end position="272"/>
    </location>
</feature>
<feature type="compositionally biased region" description="Acidic residues" evidence="1">
    <location>
        <begin position="426"/>
        <end position="446"/>
    </location>
</feature>
<organism evidence="2 3">
    <name type="scientific">Phyllosticta citribraziliensis</name>
    <dbReference type="NCBI Taxonomy" id="989973"/>
    <lineage>
        <taxon>Eukaryota</taxon>
        <taxon>Fungi</taxon>
        <taxon>Dikarya</taxon>
        <taxon>Ascomycota</taxon>
        <taxon>Pezizomycotina</taxon>
        <taxon>Dothideomycetes</taxon>
        <taxon>Dothideomycetes incertae sedis</taxon>
        <taxon>Botryosphaeriales</taxon>
        <taxon>Phyllostictaceae</taxon>
        <taxon>Phyllosticta</taxon>
    </lineage>
</organism>
<keyword evidence="3" id="KW-1185">Reference proteome</keyword>
<feature type="region of interest" description="Disordered" evidence="1">
    <location>
        <begin position="147"/>
        <end position="173"/>
    </location>
</feature>
<feature type="region of interest" description="Disordered" evidence="1">
    <location>
        <begin position="387"/>
        <end position="446"/>
    </location>
</feature>